<dbReference type="EMBL" id="FNQC01000005">
    <property type="protein sequence ID" value="SDZ06501.1"/>
    <property type="molecule type" value="Genomic_DNA"/>
</dbReference>
<keyword evidence="2" id="KW-1185">Reference proteome</keyword>
<protein>
    <recommendedName>
        <fullName evidence="3">DUF2071 domain-containing protein</fullName>
    </recommendedName>
</protein>
<sequence>MSFINMLRLILNGKKSKSLMKDGWMIDYEYSHISDFFYPVPLFAELNYKLIGVPENACFPYKGALSLGNAFWKEDQKMHLKLSAKVKVLGLPLKINRYVKKVDNRPTTVYKLWYDEKPLAVWHKKYEFGREYHSDVQSAFTLEAMGAETFSKTKNWASNQILGHNGENECCLIEKFVHTHILVIHDSTTFASLWEVLKKKID</sequence>
<gene>
    <name evidence="1" type="ORF">SAMN05444412_105121</name>
</gene>
<evidence type="ECO:0000313" key="2">
    <source>
        <dbReference type="Proteomes" id="UP000199663"/>
    </source>
</evidence>
<dbReference type="Proteomes" id="UP000199663">
    <property type="component" value="Unassembled WGS sequence"/>
</dbReference>
<dbReference type="RefSeq" id="WP_019600430.1">
    <property type="nucleotide sequence ID" value="NZ_FNQC01000005.1"/>
</dbReference>
<comment type="caution">
    <text evidence="1">The sequence shown here is derived from an EMBL/GenBank/DDBJ whole genome shotgun (WGS) entry which is preliminary data.</text>
</comment>
<proteinExistence type="predicted"/>
<evidence type="ECO:0000313" key="1">
    <source>
        <dbReference type="EMBL" id="SDZ06501.1"/>
    </source>
</evidence>
<reference evidence="1 2" key="1">
    <citation type="submission" date="2016-10" db="EMBL/GenBank/DDBJ databases">
        <authorList>
            <person name="Varghese N."/>
            <person name="Submissions S."/>
        </authorList>
    </citation>
    <scope>NUCLEOTIDE SEQUENCE [LARGE SCALE GENOMIC DNA]</scope>
    <source>
        <strain evidence="1 2">DSM 17997</strain>
    </source>
</reference>
<evidence type="ECO:0008006" key="3">
    <source>
        <dbReference type="Google" id="ProtNLM"/>
    </source>
</evidence>
<accession>A0A1H3PZW5</accession>
<organism evidence="1 2">
    <name type="scientific">Rhodonellum ikkaensis</name>
    <dbReference type="NCBI Taxonomy" id="336829"/>
    <lineage>
        <taxon>Bacteria</taxon>
        <taxon>Pseudomonadati</taxon>
        <taxon>Bacteroidota</taxon>
        <taxon>Cytophagia</taxon>
        <taxon>Cytophagales</taxon>
        <taxon>Cytophagaceae</taxon>
        <taxon>Rhodonellum</taxon>
    </lineage>
</organism>
<name>A0A1H3PZW5_9BACT</name>